<feature type="non-terminal residue" evidence="1">
    <location>
        <position position="1"/>
    </location>
</feature>
<name>A0ABP0HZP3_9DINO</name>
<keyword evidence="2" id="KW-1185">Reference proteome</keyword>
<comment type="caution">
    <text evidence="1">The sequence shown here is derived from an EMBL/GenBank/DDBJ whole genome shotgun (WGS) entry which is preliminary data.</text>
</comment>
<sequence length="332" mass="39533">GLRRGMWALCWNVKSCAHEMALQKVEQTRREAQRSLLKACWAALLRFMEQSQLMILYLSWADAKRLRTRVTSAFHAWFAWYQRKAVPRIQSEAQVLASWRWIRVTRSTSSTSRFAPASRSRGGEQTDVATWWHAAAAGLLYGLAPFDVHPHRIKAVRENILTIFASALLKKMMAAWTQEVQSIRSLLQQAKQREKHRWMDAWEAATAKCRDLHQHQLLVSNQRCKRTVARAMLLWEQRWSKLVQHRRSLQEFDVACWHRICRRAMDAWIRVLQWKALAQRHHRASRFKLQCWMFQVWVTLWQAKREEALLTRQVLHRFRLQRGERALQQYEA</sequence>
<evidence type="ECO:0000313" key="1">
    <source>
        <dbReference type="EMBL" id="CAK8995121.1"/>
    </source>
</evidence>
<proteinExistence type="predicted"/>
<feature type="non-terminal residue" evidence="1">
    <location>
        <position position="332"/>
    </location>
</feature>
<protein>
    <recommendedName>
        <fullName evidence="3">Sfi1 spindle body domain-containing protein</fullName>
    </recommendedName>
</protein>
<accession>A0ABP0HZP3</accession>
<reference evidence="1 2" key="1">
    <citation type="submission" date="2024-02" db="EMBL/GenBank/DDBJ databases">
        <authorList>
            <person name="Chen Y."/>
            <person name="Shah S."/>
            <person name="Dougan E. K."/>
            <person name="Thang M."/>
            <person name="Chan C."/>
        </authorList>
    </citation>
    <scope>NUCLEOTIDE SEQUENCE [LARGE SCALE GENOMIC DNA]</scope>
</reference>
<evidence type="ECO:0008006" key="3">
    <source>
        <dbReference type="Google" id="ProtNLM"/>
    </source>
</evidence>
<evidence type="ECO:0000313" key="2">
    <source>
        <dbReference type="Proteomes" id="UP001642464"/>
    </source>
</evidence>
<dbReference type="EMBL" id="CAXAMM010002193">
    <property type="protein sequence ID" value="CAK8995121.1"/>
    <property type="molecule type" value="Genomic_DNA"/>
</dbReference>
<organism evidence="1 2">
    <name type="scientific">Durusdinium trenchii</name>
    <dbReference type="NCBI Taxonomy" id="1381693"/>
    <lineage>
        <taxon>Eukaryota</taxon>
        <taxon>Sar</taxon>
        <taxon>Alveolata</taxon>
        <taxon>Dinophyceae</taxon>
        <taxon>Suessiales</taxon>
        <taxon>Symbiodiniaceae</taxon>
        <taxon>Durusdinium</taxon>
    </lineage>
</organism>
<dbReference type="Proteomes" id="UP001642464">
    <property type="component" value="Unassembled WGS sequence"/>
</dbReference>
<gene>
    <name evidence="1" type="ORF">SCF082_LOCUS4220</name>
</gene>